<reference evidence="3 4" key="1">
    <citation type="submission" date="2019-02" db="EMBL/GenBank/DDBJ databases">
        <title>Deep-cultivation of Planctomycetes and their phenomic and genomic characterization uncovers novel biology.</title>
        <authorList>
            <person name="Wiegand S."/>
            <person name="Jogler M."/>
            <person name="Boedeker C."/>
            <person name="Pinto D."/>
            <person name="Vollmers J."/>
            <person name="Rivas-Marin E."/>
            <person name="Kohn T."/>
            <person name="Peeters S.H."/>
            <person name="Heuer A."/>
            <person name="Rast P."/>
            <person name="Oberbeckmann S."/>
            <person name="Bunk B."/>
            <person name="Jeske O."/>
            <person name="Meyerdierks A."/>
            <person name="Storesund J.E."/>
            <person name="Kallscheuer N."/>
            <person name="Luecker S."/>
            <person name="Lage O.M."/>
            <person name="Pohl T."/>
            <person name="Merkel B.J."/>
            <person name="Hornburger P."/>
            <person name="Mueller R.-W."/>
            <person name="Bruemmer F."/>
            <person name="Labrenz M."/>
            <person name="Spormann A.M."/>
            <person name="Op Den Camp H."/>
            <person name="Overmann J."/>
            <person name="Amann R."/>
            <person name="Jetten M.S.M."/>
            <person name="Mascher T."/>
            <person name="Medema M.H."/>
            <person name="Devos D.P."/>
            <person name="Kaster A.-K."/>
            <person name="Ovreas L."/>
            <person name="Rohde M."/>
            <person name="Galperin M.Y."/>
            <person name="Jogler C."/>
        </authorList>
    </citation>
    <scope>NUCLEOTIDE SEQUENCE [LARGE SCALE GENOMIC DNA]</scope>
    <source>
        <strain evidence="3 4">Poly59</strain>
    </source>
</reference>
<keyword evidence="4" id="KW-1185">Reference proteome</keyword>
<feature type="region of interest" description="Disordered" evidence="1">
    <location>
        <begin position="233"/>
        <end position="256"/>
    </location>
</feature>
<dbReference type="AlphaFoldDB" id="A0A5C6ES58"/>
<dbReference type="Proteomes" id="UP000317977">
    <property type="component" value="Unassembled WGS sequence"/>
</dbReference>
<dbReference type="OrthoDB" id="242746at2"/>
<name>A0A5C6ES58_9BACT</name>
<keyword evidence="2" id="KW-0812">Transmembrane</keyword>
<dbReference type="EMBL" id="SJPX01000003">
    <property type="protein sequence ID" value="TWU51842.1"/>
    <property type="molecule type" value="Genomic_DNA"/>
</dbReference>
<evidence type="ECO:0000313" key="3">
    <source>
        <dbReference type="EMBL" id="TWU51842.1"/>
    </source>
</evidence>
<evidence type="ECO:0000313" key="4">
    <source>
        <dbReference type="Proteomes" id="UP000317977"/>
    </source>
</evidence>
<dbReference type="RefSeq" id="WP_146535110.1">
    <property type="nucleotide sequence ID" value="NZ_SJPX01000003.1"/>
</dbReference>
<protein>
    <submittedName>
        <fullName evidence="3">Uncharacterized protein</fullName>
    </submittedName>
</protein>
<proteinExistence type="predicted"/>
<sequence>MNHRGQCPACHRVVEIESEDLPSSVRCDCGTKLIALCAASMAELPFHCDACGVSFVVEPGDVGDLITCDCGAKIEVLDAVMRAPMKAVERSDQFECGAAPRTANDPKLMGDSDPVSAKSNVDEEDLFREAKTSGRRTNWLPVAGMAAVIGFFLFSVGAFVLSRRANDLDDQNNKSRQPAATTKSTPPLADQKLDRRLLAKLLVEVPDPQTESSRGIESSNIASLVGSATDTKKRVSKDEIATRQRRSPYGGPVAKRNVQLPKAGLPRPRIEEVPVDRPRLALEAAYRDMFESYEVLGAFDEKEKADLSDDYRKTLGETLFLCRHAFQIAQAEKDQTKVNELTYLLAYLSYTAGQVIEASIYGEMAARWGSPRDAATREAAMIAIAACQEANACHWGIADKLGELDQQRMVAEIVQQRWPDNDQLDAIWMHLAQSYFAFGKPRLAAETFLKIKNGSDQFESAQLAAGNAYWSYFIDQASATDPAPKEMVSLLKLAEKHLRVAVTLMQQKKGASPTTNLVSAKLLLSKAAERLGKEGEALRWLEAGPMAVTRTITTESKKRRGKVQIDKRTADAVFDTLYRIKVSSGKWNEAYQSLVKLDAKSHPEIGSRYTAIAKGLIKNVEQTGTVSEAQVGLLRKLFDAVAKHDAERSDSMQVWVGQSWATVGTKADSDKLSNACLQNAERAFENAMNQPDFPESSRLTVTLLRADLFQRSGNPMASLEMIREVLKTSPNAVTLQVRAAKLLQEIAFEQDNVGGILEAINGPPKLPANGESSPIWGWVKVSNVLHQLSYSDNATDEHKTLSHEANYHLARCQWLLAKLTQDSSQRESQFRKLKSQLSRRITLSGTDPGQGDVWQVGLESLLEKIE</sequence>
<accession>A0A5C6ES58</accession>
<feature type="compositionally biased region" description="Polar residues" evidence="1">
    <location>
        <begin position="174"/>
        <end position="185"/>
    </location>
</feature>
<keyword evidence="2" id="KW-1133">Transmembrane helix</keyword>
<feature type="compositionally biased region" description="Basic and acidic residues" evidence="1">
    <location>
        <begin position="233"/>
        <end position="242"/>
    </location>
</feature>
<comment type="caution">
    <text evidence="3">The sequence shown here is derived from an EMBL/GenBank/DDBJ whole genome shotgun (WGS) entry which is preliminary data.</text>
</comment>
<feature type="transmembrane region" description="Helical" evidence="2">
    <location>
        <begin position="138"/>
        <end position="161"/>
    </location>
</feature>
<evidence type="ECO:0000256" key="1">
    <source>
        <dbReference type="SAM" id="MobiDB-lite"/>
    </source>
</evidence>
<organism evidence="3 4">
    <name type="scientific">Rubripirellula reticaptiva</name>
    <dbReference type="NCBI Taxonomy" id="2528013"/>
    <lineage>
        <taxon>Bacteria</taxon>
        <taxon>Pseudomonadati</taxon>
        <taxon>Planctomycetota</taxon>
        <taxon>Planctomycetia</taxon>
        <taxon>Pirellulales</taxon>
        <taxon>Pirellulaceae</taxon>
        <taxon>Rubripirellula</taxon>
    </lineage>
</organism>
<keyword evidence="2" id="KW-0472">Membrane</keyword>
<feature type="region of interest" description="Disordered" evidence="1">
    <location>
        <begin position="168"/>
        <end position="191"/>
    </location>
</feature>
<evidence type="ECO:0000256" key="2">
    <source>
        <dbReference type="SAM" id="Phobius"/>
    </source>
</evidence>
<dbReference type="Gene3D" id="1.25.40.10">
    <property type="entry name" value="Tetratricopeptide repeat domain"/>
    <property type="match status" value="1"/>
</dbReference>
<gene>
    <name evidence="3" type="ORF">Poly59_34370</name>
</gene>
<feature type="region of interest" description="Disordered" evidence="1">
    <location>
        <begin position="99"/>
        <end position="121"/>
    </location>
</feature>
<dbReference type="InterPro" id="IPR011990">
    <property type="entry name" value="TPR-like_helical_dom_sf"/>
</dbReference>